<feature type="chain" id="PRO_5016289415" description="DUF3828 domain-containing protein" evidence="1">
    <location>
        <begin position="31"/>
        <end position="199"/>
    </location>
</feature>
<keyword evidence="3" id="KW-1185">Reference proteome</keyword>
<sequence length="199" mass="22838">MKINNIHRLLATSILTCSLFLCFSCGDAVAHNKEKIAMVQNNPDTPKQVIIKFLNWYKINLNKANNFPFLIKDSADNFMVNTSAFTDYLNFLETSDCISQQYIDDWTVYFNDKAEELKEHPLQSDVPEGFDFDFVLITQEPDLLLNQIDSIIFTPISATDSVALIGLKWPGENTSEYEFEMYKTKAGWQIGYISTPNYD</sequence>
<dbReference type="AlphaFoldDB" id="A0A327RWJ8"/>
<accession>A0A327RWJ8</accession>
<name>A0A327RWJ8_9FLAO</name>
<evidence type="ECO:0008006" key="4">
    <source>
        <dbReference type="Google" id="ProtNLM"/>
    </source>
</evidence>
<protein>
    <recommendedName>
        <fullName evidence="4">DUF3828 domain-containing protein</fullName>
    </recommendedName>
</protein>
<comment type="caution">
    <text evidence="2">The sequence shown here is derived from an EMBL/GenBank/DDBJ whole genome shotgun (WGS) entry which is preliminary data.</text>
</comment>
<dbReference type="RefSeq" id="WP_111625958.1">
    <property type="nucleotide sequence ID" value="NZ_LZRN01000012.1"/>
</dbReference>
<gene>
    <name evidence="2" type="ORF">LX77_03113</name>
</gene>
<keyword evidence="1" id="KW-0732">Signal</keyword>
<proteinExistence type="predicted"/>
<dbReference type="EMBL" id="QLLQ01000015">
    <property type="protein sequence ID" value="RAJ20588.1"/>
    <property type="molecule type" value="Genomic_DNA"/>
</dbReference>
<evidence type="ECO:0000313" key="3">
    <source>
        <dbReference type="Proteomes" id="UP000248987"/>
    </source>
</evidence>
<evidence type="ECO:0000256" key="1">
    <source>
        <dbReference type="SAM" id="SignalP"/>
    </source>
</evidence>
<dbReference type="OrthoDB" id="648623at2"/>
<evidence type="ECO:0000313" key="2">
    <source>
        <dbReference type="EMBL" id="RAJ20588.1"/>
    </source>
</evidence>
<organism evidence="2 3">
    <name type="scientific">Gelidibacter algens</name>
    <dbReference type="NCBI Taxonomy" id="49280"/>
    <lineage>
        <taxon>Bacteria</taxon>
        <taxon>Pseudomonadati</taxon>
        <taxon>Bacteroidota</taxon>
        <taxon>Flavobacteriia</taxon>
        <taxon>Flavobacteriales</taxon>
        <taxon>Flavobacteriaceae</taxon>
        <taxon>Gelidibacter</taxon>
    </lineage>
</organism>
<dbReference type="Proteomes" id="UP000248987">
    <property type="component" value="Unassembled WGS sequence"/>
</dbReference>
<feature type="signal peptide" evidence="1">
    <location>
        <begin position="1"/>
        <end position="30"/>
    </location>
</feature>
<reference evidence="2 3" key="1">
    <citation type="submission" date="2018-06" db="EMBL/GenBank/DDBJ databases">
        <title>Genomic Encyclopedia of Archaeal and Bacterial Type Strains, Phase II (KMG-II): from individual species to whole genera.</title>
        <authorList>
            <person name="Goeker M."/>
        </authorList>
    </citation>
    <scope>NUCLEOTIDE SEQUENCE [LARGE SCALE GENOMIC DNA]</scope>
    <source>
        <strain evidence="2 3">DSM 12408</strain>
    </source>
</reference>